<feature type="binding site" evidence="5">
    <location>
        <position position="41"/>
    </location>
    <ligand>
        <name>ATP</name>
        <dbReference type="ChEBI" id="CHEBI:30616"/>
    </ligand>
</feature>
<keyword evidence="7" id="KW-0472">Membrane</keyword>
<keyword evidence="1" id="KW-0808">Transferase</keyword>
<evidence type="ECO:0000256" key="2">
    <source>
        <dbReference type="ARBA" id="ARBA00022741"/>
    </source>
</evidence>
<proteinExistence type="predicted"/>
<dbReference type="PROSITE" id="PS00108">
    <property type="entry name" value="PROTEIN_KINASE_ST"/>
    <property type="match status" value="1"/>
</dbReference>
<dbReference type="CDD" id="cd14014">
    <property type="entry name" value="STKc_PknB_like"/>
    <property type="match status" value="1"/>
</dbReference>
<dbReference type="SUPFAM" id="SSF56112">
    <property type="entry name" value="Protein kinase-like (PK-like)"/>
    <property type="match status" value="1"/>
</dbReference>
<keyword evidence="3" id="KW-0418">Kinase</keyword>
<evidence type="ECO:0000256" key="3">
    <source>
        <dbReference type="ARBA" id="ARBA00022777"/>
    </source>
</evidence>
<keyword evidence="10" id="KW-1185">Reference proteome</keyword>
<keyword evidence="2 5" id="KW-0547">Nucleotide-binding</keyword>
<evidence type="ECO:0000259" key="8">
    <source>
        <dbReference type="PROSITE" id="PS50011"/>
    </source>
</evidence>
<evidence type="ECO:0000256" key="4">
    <source>
        <dbReference type="ARBA" id="ARBA00022840"/>
    </source>
</evidence>
<dbReference type="Gene3D" id="3.30.200.20">
    <property type="entry name" value="Phosphorylase Kinase, domain 1"/>
    <property type="match status" value="1"/>
</dbReference>
<dbReference type="Proteomes" id="UP001500936">
    <property type="component" value="Unassembled WGS sequence"/>
</dbReference>
<dbReference type="PANTHER" id="PTHR43289">
    <property type="entry name" value="MITOGEN-ACTIVATED PROTEIN KINASE KINASE KINASE 20-RELATED"/>
    <property type="match status" value="1"/>
</dbReference>
<gene>
    <name evidence="9" type="ORF">GCM10023187_51330</name>
</gene>
<evidence type="ECO:0000313" key="9">
    <source>
        <dbReference type="EMBL" id="GAA4418171.1"/>
    </source>
</evidence>
<keyword evidence="7" id="KW-0812">Transmembrane</keyword>
<feature type="transmembrane region" description="Helical" evidence="7">
    <location>
        <begin position="328"/>
        <end position="346"/>
    </location>
</feature>
<dbReference type="InterPro" id="IPR011009">
    <property type="entry name" value="Kinase-like_dom_sf"/>
</dbReference>
<sequence length="594" mass="65149">MMPSKQIIHDHYKLIDKIGEGGMGVVYRATDLSLDREVAVKMIHPHLLNDPVTLERFRREAKALGRLNHPNIATLHSFLQDGNGHYMVMEFVDGQSLDKLLLQNGPVPVPVAVQIILQALDGLAHAHQRHVLHRDLKPANLMLTKDGSVKVMDFGIARLTDATTQKISLTANFMGTWQYAAPELLGNGSASTASDLYALSLVLYELLTGRSPFNATTVTTLINQILHQSPAPLHTYRTDVPKALEAILRKMLAKNPAKRIPDARQLSEQLQIIAPYRHTITWASTDHSATRIEGSHVGQTAAATRQDSARPARQWTLPWLTAQRLSPAWLILLVATIVAGLILLVYRPGQSGNSGTLTITPPMDSLPARDTIAIVVRREEHPVIETEETLVPAPEPAKTEKKAVHQPERKNKDQANNEVGGVQRDINEPPAPQAPKAGPDPVKATYLDPVGPIPPRSDSVQVTPPVAVKVTSTLPANTSIRLNPVNGSSIAANILKKDDRVPFEVADDIEADNGRVVIRKGTRVYATVLNLNSGELDRSFIKLGKHLAVETSNGQTVGLEYDDESELIFWGNKKQVAVLRSFTVRTKARFTAQL</sequence>
<keyword evidence="4 5" id="KW-0067">ATP-binding</keyword>
<keyword evidence="7" id="KW-1133">Transmembrane helix</keyword>
<comment type="caution">
    <text evidence="9">The sequence shown here is derived from an EMBL/GenBank/DDBJ whole genome shotgun (WGS) entry which is preliminary data.</text>
</comment>
<reference evidence="10" key="1">
    <citation type="journal article" date="2019" name="Int. J. Syst. Evol. Microbiol.">
        <title>The Global Catalogue of Microorganisms (GCM) 10K type strain sequencing project: providing services to taxonomists for standard genome sequencing and annotation.</title>
        <authorList>
            <consortium name="The Broad Institute Genomics Platform"/>
            <consortium name="The Broad Institute Genome Sequencing Center for Infectious Disease"/>
            <person name="Wu L."/>
            <person name="Ma J."/>
        </authorList>
    </citation>
    <scope>NUCLEOTIDE SEQUENCE [LARGE SCALE GENOMIC DNA]</scope>
    <source>
        <strain evidence="10">JCM 17925</strain>
    </source>
</reference>
<evidence type="ECO:0000256" key="7">
    <source>
        <dbReference type="SAM" id="Phobius"/>
    </source>
</evidence>
<accession>A0ABP8KX80</accession>
<dbReference type="PROSITE" id="PS00107">
    <property type="entry name" value="PROTEIN_KINASE_ATP"/>
    <property type="match status" value="1"/>
</dbReference>
<dbReference type="InterPro" id="IPR008271">
    <property type="entry name" value="Ser/Thr_kinase_AS"/>
</dbReference>
<feature type="compositionally biased region" description="Basic and acidic residues" evidence="6">
    <location>
        <begin position="397"/>
        <end position="415"/>
    </location>
</feature>
<dbReference type="Gene3D" id="1.10.510.10">
    <property type="entry name" value="Transferase(Phosphotransferase) domain 1"/>
    <property type="match status" value="1"/>
</dbReference>
<dbReference type="Pfam" id="PF00069">
    <property type="entry name" value="Pkinase"/>
    <property type="match status" value="1"/>
</dbReference>
<dbReference type="SMART" id="SM00220">
    <property type="entry name" value="S_TKc"/>
    <property type="match status" value="1"/>
</dbReference>
<dbReference type="EMBL" id="BAABHB010000016">
    <property type="protein sequence ID" value="GAA4418171.1"/>
    <property type="molecule type" value="Genomic_DNA"/>
</dbReference>
<dbReference type="PROSITE" id="PS50011">
    <property type="entry name" value="PROTEIN_KINASE_DOM"/>
    <property type="match status" value="1"/>
</dbReference>
<feature type="region of interest" description="Disordered" evidence="6">
    <location>
        <begin position="388"/>
        <end position="460"/>
    </location>
</feature>
<evidence type="ECO:0000256" key="1">
    <source>
        <dbReference type="ARBA" id="ARBA00022679"/>
    </source>
</evidence>
<organism evidence="9 10">
    <name type="scientific">Nibrella viscosa</name>
    <dbReference type="NCBI Taxonomy" id="1084524"/>
    <lineage>
        <taxon>Bacteria</taxon>
        <taxon>Pseudomonadati</taxon>
        <taxon>Bacteroidota</taxon>
        <taxon>Cytophagia</taxon>
        <taxon>Cytophagales</taxon>
        <taxon>Spirosomataceae</taxon>
        <taxon>Nibrella</taxon>
    </lineage>
</organism>
<name>A0ABP8KX80_9BACT</name>
<dbReference type="InterPro" id="IPR000719">
    <property type="entry name" value="Prot_kinase_dom"/>
</dbReference>
<dbReference type="PANTHER" id="PTHR43289:SF6">
    <property type="entry name" value="SERINE_THREONINE-PROTEIN KINASE NEKL-3"/>
    <property type="match status" value="1"/>
</dbReference>
<feature type="domain" description="Protein kinase" evidence="8">
    <location>
        <begin position="12"/>
        <end position="277"/>
    </location>
</feature>
<dbReference type="InterPro" id="IPR017441">
    <property type="entry name" value="Protein_kinase_ATP_BS"/>
</dbReference>
<evidence type="ECO:0000256" key="5">
    <source>
        <dbReference type="PROSITE-ProRule" id="PRU10141"/>
    </source>
</evidence>
<dbReference type="RefSeq" id="WP_345270919.1">
    <property type="nucleotide sequence ID" value="NZ_BAABHB010000016.1"/>
</dbReference>
<protein>
    <recommendedName>
        <fullName evidence="8">Protein kinase domain-containing protein</fullName>
    </recommendedName>
</protein>
<evidence type="ECO:0000313" key="10">
    <source>
        <dbReference type="Proteomes" id="UP001500936"/>
    </source>
</evidence>
<evidence type="ECO:0000256" key="6">
    <source>
        <dbReference type="SAM" id="MobiDB-lite"/>
    </source>
</evidence>